<gene>
    <name evidence="3" type="ORF">DKG75_06215</name>
</gene>
<proteinExistence type="predicted"/>
<evidence type="ECO:0000313" key="3">
    <source>
        <dbReference type="EMBL" id="PWR21594.1"/>
    </source>
</evidence>
<dbReference type="Proteomes" id="UP000246077">
    <property type="component" value="Unassembled WGS sequence"/>
</dbReference>
<dbReference type="Pfam" id="PF10502">
    <property type="entry name" value="Peptidase_S26"/>
    <property type="match status" value="1"/>
</dbReference>
<feature type="region of interest" description="Disordered" evidence="1">
    <location>
        <begin position="169"/>
        <end position="197"/>
    </location>
</feature>
<comment type="caution">
    <text evidence="3">The sequence shown here is derived from an EMBL/GenBank/DDBJ whole genome shotgun (WGS) entry which is preliminary data.</text>
</comment>
<dbReference type="InterPro" id="IPR019533">
    <property type="entry name" value="Peptidase_S26"/>
</dbReference>
<dbReference type="RefSeq" id="WP_109920239.1">
    <property type="nucleotide sequence ID" value="NZ_QGLF01000002.1"/>
</dbReference>
<name>A0A317E5H0_9PROT</name>
<sequence>MTRAGILVTAGLAAAALVAPALRPVTPRLLWNASASTPIGLYLILPGALPAIGDVVAVAPPDALARFLADGGYLPDGVPLLKHVAALTGQTVCRVDAAVTIDSAPVASALAHDRRGRVLPVWQGCRRLDADEIFLLNPEIRDSLDGRYFGPLPLSAVIGVAVPLWIEPPDSEPKASPQRAEPPLPSPATGASHAADR</sequence>
<organism evidence="3 4">
    <name type="scientific">Zavarzinia compransoris</name>
    <dbReference type="NCBI Taxonomy" id="1264899"/>
    <lineage>
        <taxon>Bacteria</taxon>
        <taxon>Pseudomonadati</taxon>
        <taxon>Pseudomonadota</taxon>
        <taxon>Alphaproteobacteria</taxon>
        <taxon>Rhodospirillales</taxon>
        <taxon>Zavarziniaceae</taxon>
        <taxon>Zavarzinia</taxon>
    </lineage>
</organism>
<dbReference type="OrthoDB" id="5360818at2"/>
<evidence type="ECO:0000313" key="4">
    <source>
        <dbReference type="Proteomes" id="UP000246077"/>
    </source>
</evidence>
<accession>A0A317E5H0</accession>
<protein>
    <recommendedName>
        <fullName evidence="2">Peptidase S26 domain-containing protein</fullName>
    </recommendedName>
</protein>
<dbReference type="Gene3D" id="2.10.109.10">
    <property type="entry name" value="Umud Fragment, subunit A"/>
    <property type="match status" value="1"/>
</dbReference>
<reference evidence="4" key="1">
    <citation type="submission" date="2018-05" db="EMBL/GenBank/DDBJ databases">
        <title>Zavarzinia sp. HR-AS.</title>
        <authorList>
            <person name="Lee Y."/>
            <person name="Jeon C.O."/>
        </authorList>
    </citation>
    <scope>NUCLEOTIDE SEQUENCE [LARGE SCALE GENOMIC DNA]</scope>
    <source>
        <strain evidence="4">DSM 1231</strain>
    </source>
</reference>
<evidence type="ECO:0000259" key="2">
    <source>
        <dbReference type="Pfam" id="PF10502"/>
    </source>
</evidence>
<dbReference type="EMBL" id="QGLF01000002">
    <property type="protein sequence ID" value="PWR21594.1"/>
    <property type="molecule type" value="Genomic_DNA"/>
</dbReference>
<dbReference type="AlphaFoldDB" id="A0A317E5H0"/>
<dbReference type="InterPro" id="IPR036286">
    <property type="entry name" value="LexA/Signal_pep-like_sf"/>
</dbReference>
<feature type="domain" description="Peptidase S26" evidence="2">
    <location>
        <begin position="9"/>
        <end position="165"/>
    </location>
</feature>
<keyword evidence="4" id="KW-1185">Reference proteome</keyword>
<evidence type="ECO:0000256" key="1">
    <source>
        <dbReference type="SAM" id="MobiDB-lite"/>
    </source>
</evidence>
<dbReference type="SUPFAM" id="SSF51306">
    <property type="entry name" value="LexA/Signal peptidase"/>
    <property type="match status" value="1"/>
</dbReference>
<dbReference type="GO" id="GO:0006465">
    <property type="term" value="P:signal peptide processing"/>
    <property type="evidence" value="ECO:0007669"/>
    <property type="project" value="InterPro"/>
</dbReference>
<dbReference type="GO" id="GO:0004252">
    <property type="term" value="F:serine-type endopeptidase activity"/>
    <property type="evidence" value="ECO:0007669"/>
    <property type="project" value="InterPro"/>
</dbReference>